<evidence type="ECO:0000259" key="1">
    <source>
        <dbReference type="Pfam" id="PF01636"/>
    </source>
</evidence>
<keyword evidence="3" id="KW-1185">Reference proteome</keyword>
<organism evidence="2 3">
    <name type="scientific">Paenibacillus marchantiophytorum</name>
    <dbReference type="NCBI Taxonomy" id="1619310"/>
    <lineage>
        <taxon>Bacteria</taxon>
        <taxon>Bacillati</taxon>
        <taxon>Bacillota</taxon>
        <taxon>Bacilli</taxon>
        <taxon>Bacillales</taxon>
        <taxon>Paenibacillaceae</taxon>
        <taxon>Paenibacillus</taxon>
    </lineage>
</organism>
<comment type="caution">
    <text evidence="2">The sequence shown here is derived from an EMBL/GenBank/DDBJ whole genome shotgun (WGS) entry which is preliminary data.</text>
</comment>
<dbReference type="Pfam" id="PF01636">
    <property type="entry name" value="APH"/>
    <property type="match status" value="1"/>
</dbReference>
<dbReference type="SUPFAM" id="SSF56112">
    <property type="entry name" value="Protein kinase-like (PK-like)"/>
    <property type="match status" value="1"/>
</dbReference>
<dbReference type="Gene3D" id="3.90.1200.10">
    <property type="match status" value="1"/>
</dbReference>
<dbReference type="InterPro" id="IPR011009">
    <property type="entry name" value="Kinase-like_dom_sf"/>
</dbReference>
<dbReference type="InterPro" id="IPR002575">
    <property type="entry name" value="Aminoglycoside_PTrfase"/>
</dbReference>
<gene>
    <name evidence="2" type="ORF">GCM10008018_54440</name>
</gene>
<reference evidence="3" key="1">
    <citation type="journal article" date="2019" name="Int. J. Syst. Evol. Microbiol.">
        <title>The Global Catalogue of Microorganisms (GCM) 10K type strain sequencing project: providing services to taxonomists for standard genome sequencing and annotation.</title>
        <authorList>
            <consortium name="The Broad Institute Genomics Platform"/>
            <consortium name="The Broad Institute Genome Sequencing Center for Infectious Disease"/>
            <person name="Wu L."/>
            <person name="Ma J."/>
        </authorList>
    </citation>
    <scope>NUCLEOTIDE SEQUENCE [LARGE SCALE GENOMIC DNA]</scope>
    <source>
        <strain evidence="3">CGMCC 1.15043</strain>
    </source>
</reference>
<dbReference type="Proteomes" id="UP000615455">
    <property type="component" value="Unassembled WGS sequence"/>
</dbReference>
<dbReference type="EMBL" id="BMHE01000039">
    <property type="protein sequence ID" value="GGA01179.1"/>
    <property type="molecule type" value="Genomic_DNA"/>
</dbReference>
<evidence type="ECO:0000313" key="3">
    <source>
        <dbReference type="Proteomes" id="UP000615455"/>
    </source>
</evidence>
<feature type="domain" description="Aminoglycoside phosphotransferase" evidence="1">
    <location>
        <begin position="36"/>
        <end position="221"/>
    </location>
</feature>
<name>A0ABQ1F7I2_9BACL</name>
<proteinExistence type="predicted"/>
<protein>
    <submittedName>
        <fullName evidence="2">Aminoglycoside phosphotransferase</fullName>
    </submittedName>
</protein>
<dbReference type="RefSeq" id="WP_189017629.1">
    <property type="nucleotide sequence ID" value="NZ_BMHE01000039.1"/>
</dbReference>
<sequence>MLDKVDMNRIINNLHEKGVIDTIEITVNNMKGTTDGLVYILSEHNEAKYVLKIDHQQQITLAEHFLTTYRHIRILPEIVYTDPGMTFIVYPYMTGTTHENRGLKMNWMKVVVKELFNHYEKSQQTDSWGRLQRPIQTWSEWNYRSLEDTRNDWGSLLSVEDYDRVKSIVENISKSAEYGSRYLLHGDTGVHNFVFHELSLIGVIDPSPMIGPLLYDFTYAFCSSPDDLNLETLMATFSLLNHEPIERSRLIEEVIFQLYCRIGICIRFHPHDLEDYLEAWEYWKSLSKYE</sequence>
<accession>A0ABQ1F7I2</accession>
<evidence type="ECO:0000313" key="2">
    <source>
        <dbReference type="EMBL" id="GGA01179.1"/>
    </source>
</evidence>